<organism evidence="2 3">
    <name type="scientific">Cribrihabitans marinus</name>
    <dbReference type="NCBI Taxonomy" id="1227549"/>
    <lineage>
        <taxon>Bacteria</taxon>
        <taxon>Pseudomonadati</taxon>
        <taxon>Pseudomonadota</taxon>
        <taxon>Alphaproteobacteria</taxon>
        <taxon>Rhodobacterales</taxon>
        <taxon>Paracoccaceae</taxon>
        <taxon>Cribrihabitans</taxon>
    </lineage>
</organism>
<keyword evidence="3" id="KW-1185">Reference proteome</keyword>
<accession>A0A1H6ZRB7</accession>
<dbReference type="STRING" id="1227549.SAMN05444007_105126"/>
<name>A0A1H6ZRB7_9RHOB</name>
<dbReference type="Proteomes" id="UP000199379">
    <property type="component" value="Unassembled WGS sequence"/>
</dbReference>
<evidence type="ECO:0000313" key="3">
    <source>
        <dbReference type="Proteomes" id="UP000199379"/>
    </source>
</evidence>
<dbReference type="GO" id="GO:0006974">
    <property type="term" value="P:DNA damage response"/>
    <property type="evidence" value="ECO:0007669"/>
    <property type="project" value="TreeGrafter"/>
</dbReference>
<evidence type="ECO:0000313" key="2">
    <source>
        <dbReference type="EMBL" id="SEJ52252.1"/>
    </source>
</evidence>
<evidence type="ECO:0008006" key="4">
    <source>
        <dbReference type="Google" id="ProtNLM"/>
    </source>
</evidence>
<dbReference type="Gene3D" id="3.30.110.170">
    <property type="entry name" value="Protein of unknown function (DUF541), domain 1"/>
    <property type="match status" value="1"/>
</dbReference>
<reference evidence="2 3" key="1">
    <citation type="submission" date="2016-10" db="EMBL/GenBank/DDBJ databases">
        <authorList>
            <person name="de Groot N.N."/>
        </authorList>
    </citation>
    <scope>NUCLEOTIDE SEQUENCE [LARGE SCALE GENOMIC DNA]</scope>
    <source>
        <strain evidence="2 3">DSM 29340</strain>
    </source>
</reference>
<gene>
    <name evidence="2" type="ORF">SAMN05444007_105126</name>
</gene>
<dbReference type="InterPro" id="IPR052022">
    <property type="entry name" value="26kDa_periplasmic_antigen"/>
</dbReference>
<dbReference type="Gene3D" id="3.30.70.2970">
    <property type="entry name" value="Protein of unknown function (DUF541), domain 2"/>
    <property type="match status" value="1"/>
</dbReference>
<protein>
    <recommendedName>
        <fullName evidence="4">26 kDa periplasmic immunogenic protein</fullName>
    </recommendedName>
</protein>
<dbReference type="AlphaFoldDB" id="A0A1H6ZRB7"/>
<proteinExistence type="predicted"/>
<sequence>MRKLVFLTAAVIVAAVAGLAQADERRIAVTGTGQVEAAPDMAVITLGVTEQAPQAQEAMRANSEAVARVLERLADMGVESRDVQTRDLSLSPVWSNRRANQEAPPEITGYVASNRVVVRVRELSALGRILDAAITDGANDFNGLQFSVAEPKPLTDAARAKAVADAVDKAGQLAAAAGVTLGPVVSITEGGGGPRPVPRMAEMAMADSGAVPVAAGEVSVSVSVSMVFEIAE</sequence>
<evidence type="ECO:0000256" key="1">
    <source>
        <dbReference type="SAM" id="SignalP"/>
    </source>
</evidence>
<dbReference type="PANTHER" id="PTHR34387:SF1">
    <property type="entry name" value="PERIPLASMIC IMMUNOGENIC PROTEIN"/>
    <property type="match status" value="1"/>
</dbReference>
<dbReference type="Pfam" id="PF04402">
    <property type="entry name" value="SIMPL"/>
    <property type="match status" value="1"/>
</dbReference>
<keyword evidence="1" id="KW-0732">Signal</keyword>
<dbReference type="EMBL" id="FNYD01000005">
    <property type="protein sequence ID" value="SEJ52252.1"/>
    <property type="molecule type" value="Genomic_DNA"/>
</dbReference>
<feature type="signal peptide" evidence="1">
    <location>
        <begin position="1"/>
        <end position="22"/>
    </location>
</feature>
<feature type="chain" id="PRO_5011616664" description="26 kDa periplasmic immunogenic protein" evidence="1">
    <location>
        <begin position="23"/>
        <end position="232"/>
    </location>
</feature>
<dbReference type="InterPro" id="IPR007497">
    <property type="entry name" value="SIMPL/DUF541"/>
</dbReference>
<dbReference type="OrthoDB" id="9813144at2"/>
<dbReference type="PANTHER" id="PTHR34387">
    <property type="entry name" value="SLR1258 PROTEIN"/>
    <property type="match status" value="1"/>
</dbReference>